<dbReference type="NCBIfam" id="TIGR01250">
    <property type="entry name" value="pro_imino_pep_2"/>
    <property type="match status" value="1"/>
</dbReference>
<dbReference type="GO" id="GO:0004177">
    <property type="term" value="F:aminopeptidase activity"/>
    <property type="evidence" value="ECO:0007669"/>
    <property type="project" value="UniProtKB-KW"/>
</dbReference>
<name>A0A6J4SA92_9ACTN</name>
<evidence type="ECO:0000259" key="8">
    <source>
        <dbReference type="Pfam" id="PF00561"/>
    </source>
</evidence>
<gene>
    <name evidence="9" type="ORF">AVDCRST_MAG12-2246</name>
</gene>
<dbReference type="AlphaFoldDB" id="A0A6J4SA92"/>
<dbReference type="PANTHER" id="PTHR43433:SF5">
    <property type="entry name" value="AB HYDROLASE-1 DOMAIN-CONTAINING PROTEIN"/>
    <property type="match status" value="1"/>
</dbReference>
<dbReference type="EC" id="3.4.11.5" evidence="3"/>
<evidence type="ECO:0000256" key="7">
    <source>
        <dbReference type="SAM" id="Phobius"/>
    </source>
</evidence>
<dbReference type="InterPro" id="IPR005945">
    <property type="entry name" value="Pro_imino_pep"/>
</dbReference>
<comment type="catalytic activity">
    <reaction evidence="1">
        <text>Release of N-terminal proline from a peptide.</text>
        <dbReference type="EC" id="3.4.11.5"/>
    </reaction>
</comment>
<evidence type="ECO:0000256" key="1">
    <source>
        <dbReference type="ARBA" id="ARBA00001585"/>
    </source>
</evidence>
<evidence type="ECO:0000256" key="3">
    <source>
        <dbReference type="ARBA" id="ARBA00012568"/>
    </source>
</evidence>
<dbReference type="PANTHER" id="PTHR43433">
    <property type="entry name" value="HYDROLASE, ALPHA/BETA FOLD FAMILY PROTEIN"/>
    <property type="match status" value="1"/>
</dbReference>
<evidence type="ECO:0000256" key="4">
    <source>
        <dbReference type="ARBA" id="ARBA00021843"/>
    </source>
</evidence>
<evidence type="ECO:0000256" key="5">
    <source>
        <dbReference type="ARBA" id="ARBA00022801"/>
    </source>
</evidence>
<evidence type="ECO:0000313" key="9">
    <source>
        <dbReference type="EMBL" id="CAA9493847.1"/>
    </source>
</evidence>
<proteinExistence type="inferred from homology"/>
<dbReference type="SUPFAM" id="SSF53474">
    <property type="entry name" value="alpha/beta-Hydrolases"/>
    <property type="match status" value="1"/>
</dbReference>
<dbReference type="Pfam" id="PF00561">
    <property type="entry name" value="Abhydrolase_1"/>
    <property type="match status" value="1"/>
</dbReference>
<feature type="domain" description="AB hydrolase-1" evidence="8">
    <location>
        <begin position="4"/>
        <end position="217"/>
    </location>
</feature>
<dbReference type="InterPro" id="IPR000073">
    <property type="entry name" value="AB_hydrolase_1"/>
</dbReference>
<evidence type="ECO:0000256" key="6">
    <source>
        <dbReference type="ARBA" id="ARBA00029605"/>
    </source>
</evidence>
<dbReference type="EMBL" id="CADCVK010000338">
    <property type="protein sequence ID" value="CAA9493847.1"/>
    <property type="molecule type" value="Genomic_DNA"/>
</dbReference>
<dbReference type="InterPro" id="IPR050471">
    <property type="entry name" value="AB_hydrolase"/>
</dbReference>
<keyword evidence="7" id="KW-0472">Membrane</keyword>
<evidence type="ECO:0000256" key="2">
    <source>
        <dbReference type="ARBA" id="ARBA00010088"/>
    </source>
</evidence>
<dbReference type="InterPro" id="IPR029058">
    <property type="entry name" value="AB_hydrolase_fold"/>
</dbReference>
<feature type="transmembrane region" description="Helical" evidence="7">
    <location>
        <begin position="58"/>
        <end position="81"/>
    </location>
</feature>
<comment type="similarity">
    <text evidence="2">Belongs to the peptidase S33 family.</text>
</comment>
<keyword evidence="7" id="KW-0812">Transmembrane</keyword>
<dbReference type="Gene3D" id="3.40.50.1820">
    <property type="entry name" value="alpha/beta hydrolase"/>
    <property type="match status" value="1"/>
</dbReference>
<protein>
    <recommendedName>
        <fullName evidence="4">Proline iminopeptidase</fullName>
        <ecNumber evidence="3">3.4.11.5</ecNumber>
    </recommendedName>
    <alternativeName>
        <fullName evidence="6">Prolyl aminopeptidase</fullName>
    </alternativeName>
</protein>
<sequence length="238" mass="26121">MVFYDQLDCGNSARPGGPEPWGVAPFLEGLSAVRRELGLDAVHLLGHSWGGMLAMEHALAGAGGLSSLVLVGAVVSGPMVFGCRQRFYERLPPDAREAIHRHEAAGTFEDPEYGEAMDLFYRRYACRLDPWPDWLNRALSKMDVRANAAMWGPPGEPGPLATLDLRPRLGGIEAPTLVVAGRHDGMTSGQEGEIRAGIQGSELAVFEESSHYPFAEERERFLSTLDDFLTRAERRTSR</sequence>
<keyword evidence="9" id="KW-0031">Aminopeptidase</keyword>
<dbReference type="GO" id="GO:0006508">
    <property type="term" value="P:proteolysis"/>
    <property type="evidence" value="ECO:0007669"/>
    <property type="project" value="InterPro"/>
</dbReference>
<accession>A0A6J4SA92</accession>
<keyword evidence="7" id="KW-1133">Transmembrane helix</keyword>
<dbReference type="PRINTS" id="PR00793">
    <property type="entry name" value="PROAMNOPTASE"/>
</dbReference>
<reference evidence="9" key="1">
    <citation type="submission" date="2020-02" db="EMBL/GenBank/DDBJ databases">
        <authorList>
            <person name="Meier V. D."/>
        </authorList>
    </citation>
    <scope>NUCLEOTIDE SEQUENCE</scope>
    <source>
        <strain evidence="9">AVDCRST_MAG12</strain>
    </source>
</reference>
<organism evidence="9">
    <name type="scientific">uncultured Rubrobacteraceae bacterium</name>
    <dbReference type="NCBI Taxonomy" id="349277"/>
    <lineage>
        <taxon>Bacteria</taxon>
        <taxon>Bacillati</taxon>
        <taxon>Actinomycetota</taxon>
        <taxon>Rubrobacteria</taxon>
        <taxon>Rubrobacterales</taxon>
        <taxon>Rubrobacteraceae</taxon>
        <taxon>environmental samples</taxon>
    </lineage>
</organism>
<keyword evidence="9" id="KW-0645">Protease</keyword>
<dbReference type="InterPro" id="IPR002410">
    <property type="entry name" value="Peptidase_S33"/>
</dbReference>
<keyword evidence="5 9" id="KW-0378">Hydrolase</keyword>